<protein>
    <submittedName>
        <fullName evidence="1">Uncharacterized protein</fullName>
    </submittedName>
</protein>
<reference evidence="1 2" key="1">
    <citation type="submission" date="2016-11" db="EMBL/GenBank/DDBJ databases">
        <title>The macronuclear genome of Stentor coeruleus: a giant cell with tiny introns.</title>
        <authorList>
            <person name="Slabodnick M."/>
            <person name="Ruby J.G."/>
            <person name="Reiff S.B."/>
            <person name="Swart E.C."/>
            <person name="Gosai S."/>
            <person name="Prabakaran S."/>
            <person name="Witkowska E."/>
            <person name="Larue G.E."/>
            <person name="Fisher S."/>
            <person name="Freeman R.M."/>
            <person name="Gunawardena J."/>
            <person name="Chu W."/>
            <person name="Stover N.A."/>
            <person name="Gregory B.D."/>
            <person name="Nowacki M."/>
            <person name="Derisi J."/>
            <person name="Roy S.W."/>
            <person name="Marshall W.F."/>
            <person name="Sood P."/>
        </authorList>
    </citation>
    <scope>NUCLEOTIDE SEQUENCE [LARGE SCALE GENOMIC DNA]</scope>
    <source>
        <strain evidence="1">WM001</strain>
    </source>
</reference>
<evidence type="ECO:0000313" key="1">
    <source>
        <dbReference type="EMBL" id="OMJ77594.1"/>
    </source>
</evidence>
<gene>
    <name evidence="1" type="ORF">SteCoe_22762</name>
</gene>
<organism evidence="1 2">
    <name type="scientific">Stentor coeruleus</name>
    <dbReference type="NCBI Taxonomy" id="5963"/>
    <lineage>
        <taxon>Eukaryota</taxon>
        <taxon>Sar</taxon>
        <taxon>Alveolata</taxon>
        <taxon>Ciliophora</taxon>
        <taxon>Postciliodesmatophora</taxon>
        <taxon>Heterotrichea</taxon>
        <taxon>Heterotrichida</taxon>
        <taxon>Stentoridae</taxon>
        <taxon>Stentor</taxon>
    </lineage>
</organism>
<name>A0A1R2BLJ7_9CILI</name>
<keyword evidence="2" id="KW-1185">Reference proteome</keyword>
<evidence type="ECO:0000313" key="2">
    <source>
        <dbReference type="Proteomes" id="UP000187209"/>
    </source>
</evidence>
<comment type="caution">
    <text evidence="1">The sequence shown here is derived from an EMBL/GenBank/DDBJ whole genome shotgun (WGS) entry which is preliminary data.</text>
</comment>
<dbReference type="Proteomes" id="UP000187209">
    <property type="component" value="Unassembled WGS sequence"/>
</dbReference>
<proteinExistence type="predicted"/>
<sequence>MILQNLKLKRIAAYCNICIELDNFGYSLLKLVTKSKFVKSIKESIMHKIEYQCGIIKKITCNLPNTDDKDFEMLLKTNHPVEKILSIIDKVAEEENLKWLPASNYFLLPSFRIKTINSKRKYVANKTISSLILENNSELLNTYEPWPKILCLNVTKVKLNNKFKREIKLTEGLKGIKYELYLIVAEKKCDVEFIQEETIRENSFVSDSSILFNSNFMDPNLKIRYLFYKKSLEIPKLESLKQVLNTFWMNLFLIDDFFLAVMKIKSSISFLKFLKITFIKLEKYRNNIRENLKIDSSETITKNYIEDDYIFITNSNFNDMTELFLQKTDIFTGVENLDYFTIFEKVFEEIHFFKSLKYTNCSCLVCEYLNHFKNTQMHYNQIISLDLDPFSNYTDFFNKAKTIFPPIFFVDEKNKHDNYKQINAKTFQNYIHIKILLDSEFKKINFPYSKYLIFKMNGLPFDVFDAVDTLNQLEFLDEKNNSIYYELRSIIYECISQKSLVTIINLENVWYKTDPKDFQSSKSLLSLLPPSFCKMKIILIYNKTNSLITKSVFNQKVITQKCQIRCDSNDDSSLWFINTSIQSLLNLKSFKNRMASFSIINDMNLLPISTIQWVAELISIAKAELRNNGQGTNVQVTNIFRKYFIEDQKYYTFLVKEYGKTADFVEFLLNTIHKLRCETINLCPACDNFLIEGKIINSSSKIQKCYKKYSIIQTIGSSIDLENQTLSTYKSTCNNFDLKNPPKNLFIAFKSEGNTFPTNKSYIKSYILKNKTIYYKNNGISYTYQLNSILLNGNGEFKSLIYSQTHQKWMLICDTGLKPFYITLEDILFDKPGFIPEGLIYTKVLQDSIITSYISSLFIALSPSIPFVYSMNKVKNSDIFYNDVLKYINLIRNSYDDLETPPEISNEILLAFKGIEDIESSENIFADFVQICHNRNKDYKCISICECVACSVFCSKIEKNIEFANSKYFRKIGTSILAKNIQNQMNPLTKMFENSAFIKRTTNKAFCSNSEIIVKKCPSVLVFDLLCLVSANDLCNMQEFPIENEYIIAKSKTEGRVIFSLNSVILSEFHDSTQKVCIWCFPDWEIYENGKLTTKIKNISDLYSKGYYSTLVFYSKHQYQYITIALKFLYHAGSFKNDLKNNLSQNSKWISSLSIILETEKNIIIQDYLFKFEKCFNETYEKNEGKIKNLDLDVYDVEHVIYVILNRLHNESLCSDEKLCPSCKNFLIKGKYFMIPIEGDNYNKLNSGKKLSSLRMIKLENWVTKKNKKIEGNCAALVKGNDGEFYKFEFDELPEMIWYTLRYDVENGMNSNDVKEMCLRNIKDNIEIKIQAKKDEQIYIIHTIVMHIKNKKDKYLFVRHITENSMWQLNNTLFPNINVVLEALKRFQEHDEYFPALLLYRKYEYKD</sequence>
<accession>A0A1R2BLJ7</accession>
<dbReference type="EMBL" id="MPUH01000566">
    <property type="protein sequence ID" value="OMJ77594.1"/>
    <property type="molecule type" value="Genomic_DNA"/>
</dbReference>